<proteinExistence type="predicted"/>
<evidence type="ECO:0000256" key="1">
    <source>
        <dbReference type="SAM" id="MobiDB-lite"/>
    </source>
</evidence>
<organism evidence="2 3">
    <name type="scientific">Zymoseptoria tritici ST99CH_1A5</name>
    <dbReference type="NCBI Taxonomy" id="1276529"/>
    <lineage>
        <taxon>Eukaryota</taxon>
        <taxon>Fungi</taxon>
        <taxon>Dikarya</taxon>
        <taxon>Ascomycota</taxon>
        <taxon>Pezizomycotina</taxon>
        <taxon>Dothideomycetes</taxon>
        <taxon>Dothideomycetidae</taxon>
        <taxon>Mycosphaerellales</taxon>
        <taxon>Mycosphaerellaceae</taxon>
        <taxon>Zymoseptoria</taxon>
    </lineage>
</organism>
<evidence type="ECO:0008006" key="4">
    <source>
        <dbReference type="Google" id="ProtNLM"/>
    </source>
</evidence>
<reference evidence="2 3" key="1">
    <citation type="submission" date="2016-10" db="EMBL/GenBank/DDBJ databases">
        <authorList>
            <person name="Varghese N."/>
        </authorList>
    </citation>
    <scope>NUCLEOTIDE SEQUENCE [LARGE SCALE GENOMIC DNA]</scope>
</reference>
<sequence>MASMQEIEAAGAAARAKWPQIKRTKVLEPLSILRASRTAWRNGETFARVCDVKATEATIEWMNGTWSEERLAAWELWREEYLPKLCEAAQNGTLEELHHAEEGMRSFMQQVVQCLDVIFFGGRLAPYCTFKFEALDGALGEMRPTSHGIRIAVDLARSPSLLRMIGTILHELCHTHDQILGCRCGSRCRQCVDDGEYLGRIAHPECFFDLSLQVENLASLLHGTKIDLGRAKAFTNTLCDLGTYTYRTTVREQFTRAEDLKRVAKFCEFDDILAELEEMMASRSDSDSEDDELPDQRLQRASASDVVRASRPFPRLG</sequence>
<evidence type="ECO:0000313" key="3">
    <source>
        <dbReference type="Proteomes" id="UP000215453"/>
    </source>
</evidence>
<gene>
    <name evidence="2" type="ORF">ZT1A5_G42</name>
</gene>
<evidence type="ECO:0000313" key="2">
    <source>
        <dbReference type="EMBL" id="SMY18607.1"/>
    </source>
</evidence>
<dbReference type="Proteomes" id="UP000215453">
    <property type="component" value="Chromosome 1"/>
</dbReference>
<dbReference type="AlphaFoldDB" id="A0A1Y6L2K5"/>
<feature type="region of interest" description="Disordered" evidence="1">
    <location>
        <begin position="280"/>
        <end position="317"/>
    </location>
</feature>
<name>A0A1Y6L2K5_ZYMTR</name>
<protein>
    <recommendedName>
        <fullName evidence="4">SprT-like domain-containing protein</fullName>
    </recommendedName>
</protein>
<accession>A0A1Y6L2K5</accession>
<dbReference type="EMBL" id="LT882676">
    <property type="protein sequence ID" value="SMY18607.1"/>
    <property type="molecule type" value="Genomic_DNA"/>
</dbReference>